<dbReference type="EMBL" id="AP026966">
    <property type="protein sequence ID" value="BDT60482.1"/>
    <property type="molecule type" value="Genomic_DNA"/>
</dbReference>
<reference evidence="1" key="1">
    <citation type="submission" date="2022-11" db="EMBL/GenBank/DDBJ databases">
        <title>Isolation and characterization of PLA-degrading bacterium Massilia sp. from Antarctic soil.</title>
        <authorList>
            <person name="Sato K."/>
            <person name="Gomez-Fuentes C."/>
            <person name="Ahmad S.A."/>
            <person name="Zulkharnain A."/>
        </authorList>
    </citation>
    <scope>NUCLEOTIDE SEQUENCE</scope>
    <source>
        <strain evidence="1">N-3</strain>
    </source>
</reference>
<organism evidence="1 2">
    <name type="scientific">Massilia varians</name>
    <dbReference type="NCBI Taxonomy" id="457921"/>
    <lineage>
        <taxon>Bacteria</taxon>
        <taxon>Pseudomonadati</taxon>
        <taxon>Pseudomonadota</taxon>
        <taxon>Betaproteobacteria</taxon>
        <taxon>Burkholderiales</taxon>
        <taxon>Oxalobacteraceae</taxon>
        <taxon>Telluria group</taxon>
        <taxon>Massilia</taxon>
    </lineage>
</organism>
<proteinExistence type="predicted"/>
<evidence type="ECO:0000313" key="1">
    <source>
        <dbReference type="EMBL" id="BDT60482.1"/>
    </source>
</evidence>
<sequence length="164" mass="18599">MLTRFHDWWLSRGLADRLQAQAKNGTRIDPLSINIGQRPKGRFGVHVVANYIYPADRSFTGTDSLVIADWDGFRTVQGAVGRASEVSSFLVARLPTLNILLWGYQTELRRFSSEDKAWQPLPERSWKCWKCGAATVWPSFTFTASTDVAWCEGCEVIMREVPTE</sequence>
<keyword evidence="2" id="KW-1185">Reference proteome</keyword>
<evidence type="ECO:0000313" key="2">
    <source>
        <dbReference type="Proteomes" id="UP001163336"/>
    </source>
</evidence>
<gene>
    <name evidence="1" type="ORF">MasN3_39760</name>
</gene>
<accession>A0ABM8CAZ9</accession>
<dbReference type="Proteomes" id="UP001163336">
    <property type="component" value="Chromosome"/>
</dbReference>
<protein>
    <submittedName>
        <fullName evidence="1">Uncharacterized protein</fullName>
    </submittedName>
</protein>
<name>A0ABM8CAZ9_9BURK</name>